<evidence type="ECO:0000256" key="5">
    <source>
        <dbReference type="SAM" id="MobiDB-lite"/>
    </source>
</evidence>
<sequence length="542" mass="58401">MGIQSKLGATLVTSVTATGVFLAMPSIAEASFGEKTLSFGVKSNDVVVLQEQLKEKGYFNYPTATGYFGEVTRKAVQDFQRANNLKADGIVGPRTFAALANTTSVQPTQNVTQTSNNQTTPTTTQTTTNLSEIKTTNVLRVGSRGKDVEAVQTILKKTGFFNHDAITGYYGTITQEGVRNFQRARGLKVDGIAGPQTIAALNKEINSSSTTTNNNNNTNTSNNTQNSNNSQSKNNSNTNNSTPVSIGSMTSILREGSQGEQVRTLQTALKELGYFQGDVTTIFGPITRNAVRSFQQANSLKVDGVAGPQTFQALERALTEKNNPSSTTPTSNNNANADATTLLRVGQSGVGVTELQARLKVLGYFKQEPTGFFGDITKNALTQFQKDWGLVSDGLVTQSTWDKLDEVSAVHLKTVETMLPKTSFNPLNLVADAGNFIGVPYLWGGTTALGFDCSGFIQFVFRQNGVTLPRTVAEQWNAAVPVTDLKVGDIVFFETYKAGPSHNGIYIGNNQFIHAGSSTGVTITSMNNSYWSQRYLGAKRVK</sequence>
<dbReference type="eggNOG" id="COG3409">
    <property type="taxonomic scope" value="Bacteria"/>
</dbReference>
<dbReference type="GO" id="GO:0006508">
    <property type="term" value="P:proteolysis"/>
    <property type="evidence" value="ECO:0007669"/>
    <property type="project" value="UniProtKB-KW"/>
</dbReference>
<dbReference type="EMBL" id="CP002394">
    <property type="protein sequence ID" value="ADU32267.1"/>
    <property type="molecule type" value="Genomic_DNA"/>
</dbReference>
<dbReference type="InterPro" id="IPR036366">
    <property type="entry name" value="PGBDSf"/>
</dbReference>
<dbReference type="Proteomes" id="UP000001401">
    <property type="component" value="Chromosome"/>
</dbReference>
<dbReference type="OrthoDB" id="9813368at2"/>
<dbReference type="SUPFAM" id="SSF47090">
    <property type="entry name" value="PGBD-like"/>
    <property type="match status" value="4"/>
</dbReference>
<dbReference type="AlphaFoldDB" id="E6TWK4"/>
<evidence type="ECO:0000313" key="8">
    <source>
        <dbReference type="Proteomes" id="UP000001401"/>
    </source>
</evidence>
<dbReference type="Pfam" id="PF00877">
    <property type="entry name" value="NLPC_P60"/>
    <property type="match status" value="1"/>
</dbReference>
<keyword evidence="8" id="KW-1185">Reference proteome</keyword>
<dbReference type="STRING" id="649639.Bcell_4036"/>
<dbReference type="PANTHER" id="PTHR47053">
    <property type="entry name" value="MUREIN DD-ENDOPEPTIDASE MEPH-RELATED"/>
    <property type="match status" value="1"/>
</dbReference>
<dbReference type="RefSeq" id="WP_013490593.1">
    <property type="nucleotide sequence ID" value="NC_014829.1"/>
</dbReference>
<dbReference type="Gene3D" id="1.10.101.10">
    <property type="entry name" value="PGBD-like superfamily/PGBD"/>
    <property type="match status" value="4"/>
</dbReference>
<evidence type="ECO:0000313" key="7">
    <source>
        <dbReference type="EMBL" id="ADU32267.1"/>
    </source>
</evidence>
<dbReference type="GO" id="GO:0008234">
    <property type="term" value="F:cysteine-type peptidase activity"/>
    <property type="evidence" value="ECO:0007669"/>
    <property type="project" value="UniProtKB-KW"/>
</dbReference>
<gene>
    <name evidence="7" type="ordered locus">Bcell_4036</name>
</gene>
<dbReference type="KEGG" id="bco:Bcell_4036"/>
<dbReference type="InterPro" id="IPR000064">
    <property type="entry name" value="NLP_P60_dom"/>
</dbReference>
<keyword evidence="4" id="KW-0788">Thiol protease</keyword>
<dbReference type="InterPro" id="IPR051202">
    <property type="entry name" value="Peptidase_C40"/>
</dbReference>
<evidence type="ECO:0000256" key="1">
    <source>
        <dbReference type="ARBA" id="ARBA00007074"/>
    </source>
</evidence>
<feature type="region of interest" description="Disordered" evidence="5">
    <location>
        <begin position="107"/>
        <end position="127"/>
    </location>
</feature>
<dbReference type="HOGENOM" id="CLU_029772_0_0_9"/>
<dbReference type="eggNOG" id="COG0791">
    <property type="taxonomic scope" value="Bacteria"/>
</dbReference>
<accession>E6TWK4</accession>
<dbReference type="SUPFAM" id="SSF54001">
    <property type="entry name" value="Cysteine proteinases"/>
    <property type="match status" value="1"/>
</dbReference>
<dbReference type="InterPro" id="IPR038765">
    <property type="entry name" value="Papain-like_cys_pep_sf"/>
</dbReference>
<dbReference type="InterPro" id="IPR036365">
    <property type="entry name" value="PGBD-like_sf"/>
</dbReference>
<organism evidence="7 8">
    <name type="scientific">Evansella cellulosilytica (strain ATCC 21833 / DSM 2522 / FERM P-1141 / JCM 9156 / N-4)</name>
    <name type="common">Bacillus cellulosilyticus</name>
    <dbReference type="NCBI Taxonomy" id="649639"/>
    <lineage>
        <taxon>Bacteria</taxon>
        <taxon>Bacillati</taxon>
        <taxon>Bacillota</taxon>
        <taxon>Bacilli</taxon>
        <taxon>Bacillales</taxon>
        <taxon>Bacillaceae</taxon>
        <taxon>Evansella</taxon>
    </lineage>
</organism>
<evidence type="ECO:0000256" key="2">
    <source>
        <dbReference type="ARBA" id="ARBA00022670"/>
    </source>
</evidence>
<dbReference type="PROSITE" id="PS51935">
    <property type="entry name" value="NLPC_P60"/>
    <property type="match status" value="1"/>
</dbReference>
<name>E6TWK4_EVAC2</name>
<reference evidence="7" key="1">
    <citation type="submission" date="2010-12" db="EMBL/GenBank/DDBJ databases">
        <title>Complete sequence of Bacillus cellulosilyticus DSM 2522.</title>
        <authorList>
            <consortium name="US DOE Joint Genome Institute"/>
            <person name="Lucas S."/>
            <person name="Copeland A."/>
            <person name="Lapidus A."/>
            <person name="Cheng J.-F."/>
            <person name="Bruce D."/>
            <person name="Goodwin L."/>
            <person name="Pitluck S."/>
            <person name="Chertkov O."/>
            <person name="Detter J.C."/>
            <person name="Han C."/>
            <person name="Tapia R."/>
            <person name="Land M."/>
            <person name="Hauser L."/>
            <person name="Jeffries C."/>
            <person name="Kyrpides N."/>
            <person name="Ivanova N."/>
            <person name="Mikhailova N."/>
            <person name="Brumm P."/>
            <person name="Mead D."/>
            <person name="Woyke T."/>
        </authorList>
    </citation>
    <scope>NUCLEOTIDE SEQUENCE [LARGE SCALE GENOMIC DNA]</scope>
    <source>
        <strain evidence="7">DSM 2522</strain>
    </source>
</reference>
<dbReference type="Gene3D" id="3.90.1720.10">
    <property type="entry name" value="endopeptidase domain like (from Nostoc punctiforme)"/>
    <property type="match status" value="1"/>
</dbReference>
<keyword evidence="3" id="KW-0378">Hydrolase</keyword>
<feature type="domain" description="NlpC/P60" evidence="6">
    <location>
        <begin position="423"/>
        <end position="542"/>
    </location>
</feature>
<evidence type="ECO:0000259" key="6">
    <source>
        <dbReference type="PROSITE" id="PS51935"/>
    </source>
</evidence>
<evidence type="ECO:0000256" key="3">
    <source>
        <dbReference type="ARBA" id="ARBA00022801"/>
    </source>
</evidence>
<protein>
    <submittedName>
        <fullName evidence="7">NLP/P60 protein</fullName>
    </submittedName>
</protein>
<dbReference type="Pfam" id="PF01471">
    <property type="entry name" value="PG_binding_1"/>
    <property type="match status" value="4"/>
</dbReference>
<comment type="similarity">
    <text evidence="1">Belongs to the peptidase C40 family.</text>
</comment>
<feature type="compositionally biased region" description="Low complexity" evidence="5">
    <location>
        <begin position="207"/>
        <end position="242"/>
    </location>
</feature>
<feature type="region of interest" description="Disordered" evidence="5">
    <location>
        <begin position="207"/>
        <end position="246"/>
    </location>
</feature>
<evidence type="ECO:0000256" key="4">
    <source>
        <dbReference type="ARBA" id="ARBA00022807"/>
    </source>
</evidence>
<proteinExistence type="inferred from homology"/>
<dbReference type="PANTHER" id="PTHR47053:SF1">
    <property type="entry name" value="MUREIN DD-ENDOPEPTIDASE MEPH-RELATED"/>
    <property type="match status" value="1"/>
</dbReference>
<keyword evidence="2" id="KW-0645">Protease</keyword>
<dbReference type="InterPro" id="IPR002477">
    <property type="entry name" value="Peptidoglycan-bd-like"/>
</dbReference>